<reference evidence="7" key="1">
    <citation type="submission" date="2020-06" db="EMBL/GenBank/DDBJ databases">
        <authorList>
            <consortium name="Plant Systems Biology data submission"/>
        </authorList>
    </citation>
    <scope>NUCLEOTIDE SEQUENCE</scope>
    <source>
        <strain evidence="7">D6</strain>
    </source>
</reference>
<feature type="domain" description="Fatty acid hydroxylase" evidence="6">
    <location>
        <begin position="74"/>
        <end position="194"/>
    </location>
</feature>
<evidence type="ECO:0000313" key="8">
    <source>
        <dbReference type="Proteomes" id="UP001153069"/>
    </source>
</evidence>
<evidence type="ECO:0000256" key="5">
    <source>
        <dbReference type="SAM" id="Phobius"/>
    </source>
</evidence>
<feature type="transmembrane region" description="Helical" evidence="5">
    <location>
        <begin position="12"/>
        <end position="30"/>
    </location>
</feature>
<dbReference type="Proteomes" id="UP001153069">
    <property type="component" value="Unassembled WGS sequence"/>
</dbReference>
<dbReference type="GO" id="GO:0008610">
    <property type="term" value="P:lipid biosynthetic process"/>
    <property type="evidence" value="ECO:0007669"/>
    <property type="project" value="InterPro"/>
</dbReference>
<dbReference type="GO" id="GO:0005506">
    <property type="term" value="F:iron ion binding"/>
    <property type="evidence" value="ECO:0007669"/>
    <property type="project" value="InterPro"/>
</dbReference>
<dbReference type="GO" id="GO:0016491">
    <property type="term" value="F:oxidoreductase activity"/>
    <property type="evidence" value="ECO:0007669"/>
    <property type="project" value="InterPro"/>
</dbReference>
<name>A0A9N8DGD8_9STRA</name>
<dbReference type="Pfam" id="PF04116">
    <property type="entry name" value="FA_hydroxylase"/>
    <property type="match status" value="1"/>
</dbReference>
<protein>
    <recommendedName>
        <fullName evidence="6">Fatty acid hydroxylase domain-containing protein</fullName>
    </recommendedName>
</protein>
<dbReference type="InterPro" id="IPR006694">
    <property type="entry name" value="Fatty_acid_hydroxylase"/>
</dbReference>
<feature type="transmembrane region" description="Helical" evidence="5">
    <location>
        <begin position="69"/>
        <end position="86"/>
    </location>
</feature>
<accession>A0A9N8DGD8</accession>
<evidence type="ECO:0000259" key="6">
    <source>
        <dbReference type="Pfam" id="PF04116"/>
    </source>
</evidence>
<evidence type="ECO:0000313" key="7">
    <source>
        <dbReference type="EMBL" id="CAB9500060.1"/>
    </source>
</evidence>
<dbReference type="InterPro" id="IPR050307">
    <property type="entry name" value="Sterol_Desaturase_Related"/>
</dbReference>
<keyword evidence="3 5" id="KW-1133">Transmembrane helix</keyword>
<gene>
    <name evidence="7" type="ORF">SEMRO_75_G041021.1</name>
</gene>
<dbReference type="EMBL" id="CAICTM010000074">
    <property type="protein sequence ID" value="CAB9500060.1"/>
    <property type="molecule type" value="Genomic_DNA"/>
</dbReference>
<evidence type="ECO:0000256" key="3">
    <source>
        <dbReference type="ARBA" id="ARBA00022989"/>
    </source>
</evidence>
<organism evidence="7 8">
    <name type="scientific">Seminavis robusta</name>
    <dbReference type="NCBI Taxonomy" id="568900"/>
    <lineage>
        <taxon>Eukaryota</taxon>
        <taxon>Sar</taxon>
        <taxon>Stramenopiles</taxon>
        <taxon>Ochrophyta</taxon>
        <taxon>Bacillariophyta</taxon>
        <taxon>Bacillariophyceae</taxon>
        <taxon>Bacillariophycidae</taxon>
        <taxon>Naviculales</taxon>
        <taxon>Naviculaceae</taxon>
        <taxon>Seminavis</taxon>
    </lineage>
</organism>
<evidence type="ECO:0000256" key="1">
    <source>
        <dbReference type="ARBA" id="ARBA00004370"/>
    </source>
</evidence>
<keyword evidence="8" id="KW-1185">Reference proteome</keyword>
<keyword evidence="4 5" id="KW-0472">Membrane</keyword>
<comment type="caution">
    <text evidence="7">The sequence shown here is derived from an EMBL/GenBank/DDBJ whole genome shotgun (WGS) entry which is preliminary data.</text>
</comment>
<sequence length="204" mass="23603">MMGWFTIKNDLLSMESFASSGVAVVLVLSIPFMTDNVAFNSISLANFGLSLLLSPIIFSDSFQITEPNWWFLPIFLVVLDAILYWVHRFCHRVKAHWQIHHKPAKNALQCLELDTLEFFVWFSPVVVVGRILPIPRTGAIVFHLLFFSLQLAIHCGKDIQWPIFISPADHAIHHSRHHYNYANIFKMTDKIFGTYYYPQVVPNR</sequence>
<feature type="transmembrane region" description="Helical" evidence="5">
    <location>
        <begin position="37"/>
        <end position="57"/>
    </location>
</feature>
<comment type="subcellular location">
    <subcellularLocation>
        <location evidence="1">Membrane</location>
    </subcellularLocation>
</comment>
<dbReference type="GO" id="GO:0016020">
    <property type="term" value="C:membrane"/>
    <property type="evidence" value="ECO:0007669"/>
    <property type="project" value="UniProtKB-SubCell"/>
</dbReference>
<evidence type="ECO:0000256" key="2">
    <source>
        <dbReference type="ARBA" id="ARBA00022692"/>
    </source>
</evidence>
<evidence type="ECO:0000256" key="4">
    <source>
        <dbReference type="ARBA" id="ARBA00023136"/>
    </source>
</evidence>
<dbReference type="PANTHER" id="PTHR11863">
    <property type="entry name" value="STEROL DESATURASE"/>
    <property type="match status" value="1"/>
</dbReference>
<dbReference type="AlphaFoldDB" id="A0A9N8DGD8"/>
<keyword evidence="2 5" id="KW-0812">Transmembrane</keyword>
<proteinExistence type="predicted"/>